<sequence>MIDPSAAMSQDSAPPHPSAVRATVAFLLSVTAATVYIIASRFPHVIEQRAAGGLLYPLSQTLLVLLSDCGLIVVIWLPAAFFSALPCVLLNLLASRYRIRNPLFYVLTGCGLALLAVAPIISATSGWTWYTDPPNPPPTPTFWQEFNSIATVFAVAGAVAGLTYWFAAGRHFRRKYP</sequence>
<dbReference type="EMBL" id="CADIKC010000001">
    <property type="protein sequence ID" value="CAB3649930.1"/>
    <property type="molecule type" value="Genomic_DNA"/>
</dbReference>
<keyword evidence="3" id="KW-1185">Reference proteome</keyword>
<evidence type="ECO:0000313" key="2">
    <source>
        <dbReference type="EMBL" id="CAB3649930.1"/>
    </source>
</evidence>
<evidence type="ECO:0000256" key="1">
    <source>
        <dbReference type="SAM" id="Phobius"/>
    </source>
</evidence>
<name>A0A6J5A1F7_9BURK</name>
<accession>A0A6J5A1F7</accession>
<dbReference type="AlphaFoldDB" id="A0A6J5A1F7"/>
<feature type="transmembrane region" description="Helical" evidence="1">
    <location>
        <begin position="20"/>
        <end position="38"/>
    </location>
</feature>
<reference evidence="2 3" key="1">
    <citation type="submission" date="2020-04" db="EMBL/GenBank/DDBJ databases">
        <authorList>
            <person name="De Canck E."/>
        </authorList>
    </citation>
    <scope>NUCLEOTIDE SEQUENCE [LARGE SCALE GENOMIC DNA]</scope>
    <source>
        <strain evidence="2 3">LMG 24238</strain>
    </source>
</reference>
<feature type="transmembrane region" description="Helical" evidence="1">
    <location>
        <begin position="149"/>
        <end position="167"/>
    </location>
</feature>
<protein>
    <submittedName>
        <fullName evidence="2">Uncharacterized protein</fullName>
    </submittedName>
</protein>
<gene>
    <name evidence="2" type="ORF">LMG24238_01082</name>
</gene>
<proteinExistence type="predicted"/>
<feature type="transmembrane region" description="Helical" evidence="1">
    <location>
        <begin position="73"/>
        <end position="93"/>
    </location>
</feature>
<keyword evidence="1" id="KW-0472">Membrane</keyword>
<dbReference type="Proteomes" id="UP000494255">
    <property type="component" value="Unassembled WGS sequence"/>
</dbReference>
<keyword evidence="1" id="KW-1133">Transmembrane helix</keyword>
<evidence type="ECO:0000313" key="3">
    <source>
        <dbReference type="Proteomes" id="UP000494255"/>
    </source>
</evidence>
<keyword evidence="1" id="KW-0812">Transmembrane</keyword>
<organism evidence="2 3">
    <name type="scientific">Paraburkholderia sediminicola</name>
    <dbReference type="NCBI Taxonomy" id="458836"/>
    <lineage>
        <taxon>Bacteria</taxon>
        <taxon>Pseudomonadati</taxon>
        <taxon>Pseudomonadota</taxon>
        <taxon>Betaproteobacteria</taxon>
        <taxon>Burkholderiales</taxon>
        <taxon>Burkholderiaceae</taxon>
        <taxon>Paraburkholderia</taxon>
    </lineage>
</organism>
<feature type="transmembrane region" description="Helical" evidence="1">
    <location>
        <begin position="105"/>
        <end position="129"/>
    </location>
</feature>